<feature type="domain" description="STAS" evidence="1">
    <location>
        <begin position="1"/>
        <end position="109"/>
    </location>
</feature>
<evidence type="ECO:0000259" key="1">
    <source>
        <dbReference type="PROSITE" id="PS50801"/>
    </source>
</evidence>
<dbReference type="SUPFAM" id="SSF52091">
    <property type="entry name" value="SpoIIaa-like"/>
    <property type="match status" value="1"/>
</dbReference>
<dbReference type="CDD" id="cd07043">
    <property type="entry name" value="STAS_anti-anti-sigma_factors"/>
    <property type="match status" value="1"/>
</dbReference>
<dbReference type="RefSeq" id="WP_348946045.1">
    <property type="nucleotide sequence ID" value="NZ_CP157355.1"/>
</dbReference>
<gene>
    <name evidence="2" type="ORF">ABHF33_05910</name>
</gene>
<evidence type="ECO:0000313" key="2">
    <source>
        <dbReference type="EMBL" id="XBM01802.1"/>
    </source>
</evidence>
<name>A0AAU7FB74_9NEIS</name>
<accession>A0AAU7FB74</accession>
<dbReference type="InterPro" id="IPR058548">
    <property type="entry name" value="MlaB-like_STAS"/>
</dbReference>
<dbReference type="AlphaFoldDB" id="A0AAU7FB74"/>
<dbReference type="KEGG" id="cmav:ABHF33_05910"/>
<sequence>MSTPSSPPPETAAIQANHSLTIFEAAEQKTALLTALSNSSESLEVNLSGVDDIDSTGIQLLLFLKQEAQRQQKTMVYTHHSPTVLGVIELLNLAAQLGDPLLMPRGETA</sequence>
<dbReference type="InterPro" id="IPR036513">
    <property type="entry name" value="STAS_dom_sf"/>
</dbReference>
<dbReference type="EMBL" id="CP157355">
    <property type="protein sequence ID" value="XBM01802.1"/>
    <property type="molecule type" value="Genomic_DNA"/>
</dbReference>
<dbReference type="Pfam" id="PF13466">
    <property type="entry name" value="STAS_2"/>
    <property type="match status" value="1"/>
</dbReference>
<dbReference type="Gene3D" id="3.30.750.24">
    <property type="entry name" value="STAS domain"/>
    <property type="match status" value="1"/>
</dbReference>
<reference evidence="2" key="1">
    <citation type="submission" date="2024-05" db="EMBL/GenBank/DDBJ databases">
        <authorList>
            <person name="Yang L."/>
            <person name="Pan L."/>
        </authorList>
    </citation>
    <scope>NUCLEOTIDE SEQUENCE</scope>
    <source>
        <strain evidence="2">FCG-7</strain>
    </source>
</reference>
<protein>
    <submittedName>
        <fullName evidence="2">STAS domain-containing protein</fullName>
    </submittedName>
</protein>
<dbReference type="InterPro" id="IPR002645">
    <property type="entry name" value="STAS_dom"/>
</dbReference>
<dbReference type="PANTHER" id="PTHR35849:SF2">
    <property type="entry name" value="BLR2341 PROTEIN"/>
    <property type="match status" value="1"/>
</dbReference>
<dbReference type="PANTHER" id="PTHR35849">
    <property type="entry name" value="BLR2341 PROTEIN"/>
    <property type="match status" value="1"/>
</dbReference>
<dbReference type="PROSITE" id="PS50801">
    <property type="entry name" value="STAS"/>
    <property type="match status" value="1"/>
</dbReference>
<organism evidence="2">
    <name type="scientific">Chitinibacter mangrovi</name>
    <dbReference type="NCBI Taxonomy" id="3153927"/>
    <lineage>
        <taxon>Bacteria</taxon>
        <taxon>Pseudomonadati</taxon>
        <taxon>Pseudomonadota</taxon>
        <taxon>Betaproteobacteria</taxon>
        <taxon>Neisseriales</taxon>
        <taxon>Chitinibacteraceae</taxon>
        <taxon>Chitinibacter</taxon>
    </lineage>
</organism>
<proteinExistence type="predicted"/>
<dbReference type="InterPro" id="IPR052746">
    <property type="entry name" value="MlaB_ABC_Transporter"/>
</dbReference>